<gene>
    <name evidence="1" type="ORF">METZ01_LOCUS154136</name>
</gene>
<accession>A0A382AJI7</accession>
<evidence type="ECO:0000313" key="1">
    <source>
        <dbReference type="EMBL" id="SVB01282.1"/>
    </source>
</evidence>
<name>A0A382AJI7_9ZZZZ</name>
<sequence>MAVTTPIMLLLVGYRPFFYMAKKQQAPTFVGFRNYFEQLEKHLGALLVPIEPKATGPRQIVTSEALHADLARRAAVEVYRENQCRGMQSPVRLFPTLDALGRLRFKVEDSNTTDQPSVEFLESLGEATLLILNAQSTSDSEADPNSP</sequence>
<organism evidence="1">
    <name type="scientific">marine metagenome</name>
    <dbReference type="NCBI Taxonomy" id="408172"/>
    <lineage>
        <taxon>unclassified sequences</taxon>
        <taxon>metagenomes</taxon>
        <taxon>ecological metagenomes</taxon>
    </lineage>
</organism>
<dbReference type="AlphaFoldDB" id="A0A382AJI7"/>
<proteinExistence type="predicted"/>
<reference evidence="1" key="1">
    <citation type="submission" date="2018-05" db="EMBL/GenBank/DDBJ databases">
        <authorList>
            <person name="Lanie J.A."/>
            <person name="Ng W.-L."/>
            <person name="Kazmierczak K.M."/>
            <person name="Andrzejewski T.M."/>
            <person name="Davidsen T.M."/>
            <person name="Wayne K.J."/>
            <person name="Tettelin H."/>
            <person name="Glass J.I."/>
            <person name="Rusch D."/>
            <person name="Podicherti R."/>
            <person name="Tsui H.-C.T."/>
            <person name="Winkler M.E."/>
        </authorList>
    </citation>
    <scope>NUCLEOTIDE SEQUENCE</scope>
</reference>
<dbReference type="EMBL" id="UINC01025536">
    <property type="protein sequence ID" value="SVB01282.1"/>
    <property type="molecule type" value="Genomic_DNA"/>
</dbReference>
<protein>
    <submittedName>
        <fullName evidence="1">Uncharacterized protein</fullName>
    </submittedName>
</protein>